<dbReference type="EMBL" id="UAVU01000007">
    <property type="protein sequence ID" value="SQC91314.1"/>
    <property type="molecule type" value="Genomic_DNA"/>
</dbReference>
<dbReference type="SUPFAM" id="SSF53822">
    <property type="entry name" value="Periplasmic binding protein-like I"/>
    <property type="match status" value="1"/>
</dbReference>
<sequence>MDALIEQHKQPIMVMNRKLRKHQSHCICCDHKGSSFNATRYVIEQGHRDIAFITGVLDSPTARRASCWLPGGDGAGEFARAGRANRHRKMDARQRFCRG</sequence>
<evidence type="ECO:0000313" key="2">
    <source>
        <dbReference type="Proteomes" id="UP000251197"/>
    </source>
</evidence>
<reference evidence="1 2" key="1">
    <citation type="submission" date="2018-06" db="EMBL/GenBank/DDBJ databases">
        <authorList>
            <consortium name="Pathogen Informatics"/>
            <person name="Doyle S."/>
        </authorList>
    </citation>
    <scope>NUCLEOTIDE SEQUENCE [LARGE SCALE GENOMIC DNA]</scope>
    <source>
        <strain evidence="1 2">NCTC12120</strain>
    </source>
</reference>
<name>A0A2X3J8B0_9ENTR</name>
<protein>
    <submittedName>
        <fullName evidence="1">Cryptic asc operon repressor</fullName>
    </submittedName>
</protein>
<dbReference type="AlphaFoldDB" id="A0A2X3J8B0"/>
<dbReference type="Gene3D" id="3.40.50.2300">
    <property type="match status" value="2"/>
</dbReference>
<gene>
    <name evidence="1" type="primary">ascG_4</name>
    <name evidence="1" type="ORF">NCTC12120_04467</name>
</gene>
<organism evidence="1 2">
    <name type="scientific">Cedecea neteri</name>
    <dbReference type="NCBI Taxonomy" id="158822"/>
    <lineage>
        <taxon>Bacteria</taxon>
        <taxon>Pseudomonadati</taxon>
        <taxon>Pseudomonadota</taxon>
        <taxon>Gammaproteobacteria</taxon>
        <taxon>Enterobacterales</taxon>
        <taxon>Enterobacteriaceae</taxon>
        <taxon>Cedecea</taxon>
    </lineage>
</organism>
<dbReference type="Proteomes" id="UP000251197">
    <property type="component" value="Unassembled WGS sequence"/>
</dbReference>
<proteinExistence type="predicted"/>
<dbReference type="InterPro" id="IPR028082">
    <property type="entry name" value="Peripla_BP_I"/>
</dbReference>
<evidence type="ECO:0000313" key="1">
    <source>
        <dbReference type="EMBL" id="SQC91314.1"/>
    </source>
</evidence>
<accession>A0A2X3J8B0</accession>